<dbReference type="OrthoDB" id="5178774at2"/>
<dbReference type="STRING" id="44010.AWC00_25475"/>
<evidence type="ECO:0000313" key="1">
    <source>
        <dbReference type="EMBL" id="BBZ37306.1"/>
    </source>
</evidence>
<dbReference type="Proteomes" id="UP000467385">
    <property type="component" value="Chromosome"/>
</dbReference>
<proteinExistence type="predicted"/>
<name>A0A1X1SWW2_9MYCO</name>
<reference evidence="1 2" key="1">
    <citation type="journal article" date="2019" name="Emerg. Microbes Infect.">
        <title>Comprehensive subspecies identification of 175 nontuberculous mycobacteria species based on 7547 genomic profiles.</title>
        <authorList>
            <person name="Matsumoto Y."/>
            <person name="Kinjo T."/>
            <person name="Motooka D."/>
            <person name="Nabeya D."/>
            <person name="Jung N."/>
            <person name="Uechi K."/>
            <person name="Horii T."/>
            <person name="Iida T."/>
            <person name="Fujita J."/>
            <person name="Nakamura S."/>
        </authorList>
    </citation>
    <scope>NUCLEOTIDE SEQUENCE [LARGE SCALE GENOMIC DNA]</scope>
    <source>
        <strain evidence="1 2">JCM 14738</strain>
    </source>
</reference>
<protein>
    <submittedName>
        <fullName evidence="1">Uncharacterized protein</fullName>
    </submittedName>
</protein>
<dbReference type="Pfam" id="PF10698">
    <property type="entry name" value="DUF2505"/>
    <property type="match status" value="1"/>
</dbReference>
<keyword evidence="2" id="KW-1185">Reference proteome</keyword>
<organism evidence="1 2">
    <name type="scientific">Mycobacterium conspicuum</name>
    <dbReference type="NCBI Taxonomy" id="44010"/>
    <lineage>
        <taxon>Bacteria</taxon>
        <taxon>Bacillati</taxon>
        <taxon>Actinomycetota</taxon>
        <taxon>Actinomycetes</taxon>
        <taxon>Mycobacteriales</taxon>
        <taxon>Mycobacteriaceae</taxon>
        <taxon>Mycobacterium</taxon>
    </lineage>
</organism>
<gene>
    <name evidence="1" type="ORF">MCNS_03690</name>
</gene>
<sequence length="173" mass="18821">MPRSFDVSADYHGSVEQIYQAFTEADYWLGRLEFSSVDESKLESMRVGGESGQDGTIDVVTLQVMHRRNLPSVVTQVHRGDLCVRREETWSALADGTTTASIRGSVLDSPVSVAGTAVLSSTAAGGSKLDVQMTVQVRIPLIGGKLEKLIGAQLTTLISEEQRFTTMWLDSRA</sequence>
<accession>A0A1X1SWW2</accession>
<dbReference type="InterPro" id="IPR019639">
    <property type="entry name" value="DUF2505"/>
</dbReference>
<dbReference type="RefSeq" id="WP_085235611.1">
    <property type="nucleotide sequence ID" value="NZ_AP022613.1"/>
</dbReference>
<evidence type="ECO:0000313" key="2">
    <source>
        <dbReference type="Proteomes" id="UP000467385"/>
    </source>
</evidence>
<dbReference type="EMBL" id="AP022613">
    <property type="protein sequence ID" value="BBZ37306.1"/>
    <property type="molecule type" value="Genomic_DNA"/>
</dbReference>
<dbReference type="AlphaFoldDB" id="A0A1X1SWW2"/>